<dbReference type="InterPro" id="IPR051558">
    <property type="entry name" value="Metallophosphoesterase_PAP"/>
</dbReference>
<dbReference type="SUPFAM" id="SSF56300">
    <property type="entry name" value="Metallo-dependent phosphatases"/>
    <property type="match status" value="1"/>
</dbReference>
<feature type="region of interest" description="Disordered" evidence="3">
    <location>
        <begin position="47"/>
        <end position="73"/>
    </location>
</feature>
<evidence type="ECO:0000313" key="5">
    <source>
        <dbReference type="EMBL" id="CAK0808449.1"/>
    </source>
</evidence>
<sequence length="580" mass="61848">ALRGVPPFALALSPGSALGPPVPLPPFSAGAMSIDGAEQVLLRVEASEGERGGAARSPSAADDGEPAPPSKGGGVGCACFRPSPLTALIFLAAAGALAAAAVWLNNAAAVDAQAAAGGWFKQVAGVDAQAAAGEWFNQVGVDAQAVVVGWVNDVADIADMGAQEVNMSSNVTDCSAMDQSCLESRCCLDEGLQCYAKDETFARCKPSCVPGPDMQDVDGKHWSCEQLGPRTPGTITEVDAAELPVPSWVRWACSSKGEDCSARACCKDRGHQCFGESGGAGLCRVECEEGSACEARGPRTPGRPRRGSFLVIGDWGWDPHAYGSQQNHECQASIARLMDRTMGELGDVRFVVNVGDSFYPNGVKDRGDPQWEAKWRSLYSFQLRAVPWYSVYGNHDLHEASCACTEDESHCAQVNYPADDRDFFVMPGTSYYKELPDLGIEVVGLDLNHFAGGDRARSKDALKFGSTEECISIIRNRTQRGFDLFFERAEKSNATSLVVFSHYPTDYFSLAPEFLAALRDNSRHGITYFGGHRHSTDNVSTTSTRPNTNWVVGGGGGWGCDSNKQGFVVGEVNVDGSVPR</sequence>
<keyword evidence="1" id="KW-0732">Signal</keyword>
<feature type="non-terminal residue" evidence="5">
    <location>
        <position position="1"/>
    </location>
</feature>
<keyword evidence="6" id="KW-1185">Reference proteome</keyword>
<evidence type="ECO:0000259" key="4">
    <source>
        <dbReference type="Pfam" id="PF00149"/>
    </source>
</evidence>
<organism evidence="5 6">
    <name type="scientific">Prorocentrum cordatum</name>
    <dbReference type="NCBI Taxonomy" id="2364126"/>
    <lineage>
        <taxon>Eukaryota</taxon>
        <taxon>Sar</taxon>
        <taxon>Alveolata</taxon>
        <taxon>Dinophyceae</taxon>
        <taxon>Prorocentrales</taxon>
        <taxon>Prorocentraceae</taxon>
        <taxon>Prorocentrum</taxon>
    </lineage>
</organism>
<proteinExistence type="predicted"/>
<feature type="domain" description="Calcineurin-like phosphoesterase" evidence="4">
    <location>
        <begin position="309"/>
        <end position="535"/>
    </location>
</feature>
<dbReference type="InterPro" id="IPR029052">
    <property type="entry name" value="Metallo-depent_PP-like"/>
</dbReference>
<evidence type="ECO:0000256" key="3">
    <source>
        <dbReference type="SAM" id="MobiDB-lite"/>
    </source>
</evidence>
<dbReference type="EMBL" id="CAUYUJ010004174">
    <property type="protein sequence ID" value="CAK0808449.1"/>
    <property type="molecule type" value="Genomic_DNA"/>
</dbReference>
<evidence type="ECO:0000313" key="6">
    <source>
        <dbReference type="Proteomes" id="UP001189429"/>
    </source>
</evidence>
<dbReference type="Proteomes" id="UP001189429">
    <property type="component" value="Unassembled WGS sequence"/>
</dbReference>
<dbReference type="Gene3D" id="3.60.21.10">
    <property type="match status" value="1"/>
</dbReference>
<accession>A0ABN9QQG1</accession>
<keyword evidence="2" id="KW-0378">Hydrolase</keyword>
<comment type="caution">
    <text evidence="5">The sequence shown here is derived from an EMBL/GenBank/DDBJ whole genome shotgun (WGS) entry which is preliminary data.</text>
</comment>
<reference evidence="5" key="1">
    <citation type="submission" date="2023-10" db="EMBL/GenBank/DDBJ databases">
        <authorList>
            <person name="Chen Y."/>
            <person name="Shah S."/>
            <person name="Dougan E. K."/>
            <person name="Thang M."/>
            <person name="Chan C."/>
        </authorList>
    </citation>
    <scope>NUCLEOTIDE SEQUENCE [LARGE SCALE GENOMIC DNA]</scope>
</reference>
<feature type="non-terminal residue" evidence="5">
    <location>
        <position position="580"/>
    </location>
</feature>
<dbReference type="PANTHER" id="PTHR10161:SF14">
    <property type="entry name" value="TARTRATE-RESISTANT ACID PHOSPHATASE TYPE 5"/>
    <property type="match status" value="1"/>
</dbReference>
<protein>
    <recommendedName>
        <fullName evidence="4">Calcineurin-like phosphoesterase domain-containing protein</fullName>
    </recommendedName>
</protein>
<dbReference type="PANTHER" id="PTHR10161">
    <property type="entry name" value="TARTRATE-RESISTANT ACID PHOSPHATASE TYPE 5"/>
    <property type="match status" value="1"/>
</dbReference>
<evidence type="ECO:0000256" key="2">
    <source>
        <dbReference type="ARBA" id="ARBA00022801"/>
    </source>
</evidence>
<gene>
    <name evidence="5" type="ORF">PCOR1329_LOCUS14045</name>
</gene>
<evidence type="ECO:0000256" key="1">
    <source>
        <dbReference type="ARBA" id="ARBA00022729"/>
    </source>
</evidence>
<name>A0ABN9QQG1_9DINO</name>
<dbReference type="InterPro" id="IPR004843">
    <property type="entry name" value="Calcineurin-like_PHP"/>
</dbReference>
<dbReference type="Pfam" id="PF00149">
    <property type="entry name" value="Metallophos"/>
    <property type="match status" value="1"/>
</dbReference>